<dbReference type="SUPFAM" id="SSF57424">
    <property type="entry name" value="LDL receptor-like module"/>
    <property type="match status" value="1"/>
</dbReference>
<comment type="caution">
    <text evidence="4">The sequence shown here is derived from an EMBL/GenBank/DDBJ whole genome shotgun (WGS) entry which is preliminary data.</text>
</comment>
<dbReference type="OrthoDB" id="664115at2759"/>
<dbReference type="EMBL" id="CAJNOK010019581">
    <property type="protein sequence ID" value="CAF1301803.1"/>
    <property type="molecule type" value="Genomic_DNA"/>
</dbReference>
<dbReference type="CDD" id="cd00112">
    <property type="entry name" value="LDLa"/>
    <property type="match status" value="1"/>
</dbReference>
<evidence type="ECO:0000256" key="2">
    <source>
        <dbReference type="PROSITE-ProRule" id="PRU00124"/>
    </source>
</evidence>
<dbReference type="InterPro" id="IPR002172">
    <property type="entry name" value="LDrepeatLR_classA_rpt"/>
</dbReference>
<dbReference type="EMBL" id="CAJNOQ010014829">
    <property type="protein sequence ID" value="CAF1349384.1"/>
    <property type="molecule type" value="Genomic_DNA"/>
</dbReference>
<keyword evidence="1 2" id="KW-1015">Disulfide bond</keyword>
<evidence type="ECO:0000313" key="3">
    <source>
        <dbReference type="EMBL" id="CAF1301803.1"/>
    </source>
</evidence>
<dbReference type="AlphaFoldDB" id="A0A815H559"/>
<sequence>MVKNVSTNDLYNWNAVVETMDLYEKYLLFPNADYGNEPYCNCTSEIWFGEGEAPEMCSELEMNECNKETEFRCKSGMCIPLSSAYDGTDDCLDRSDEQRDDTGCFYDPSAKCEEYNCVG</sequence>
<evidence type="ECO:0000313" key="5">
    <source>
        <dbReference type="EMBL" id="CAF4108252.1"/>
    </source>
</evidence>
<dbReference type="PROSITE" id="PS50068">
    <property type="entry name" value="LDLRA_2"/>
    <property type="match status" value="1"/>
</dbReference>
<reference evidence="4" key="1">
    <citation type="submission" date="2021-02" db="EMBL/GenBank/DDBJ databases">
        <authorList>
            <person name="Nowell W R."/>
        </authorList>
    </citation>
    <scope>NUCLEOTIDE SEQUENCE</scope>
</reference>
<organism evidence="4 7">
    <name type="scientific">Didymodactylos carnosus</name>
    <dbReference type="NCBI Taxonomy" id="1234261"/>
    <lineage>
        <taxon>Eukaryota</taxon>
        <taxon>Metazoa</taxon>
        <taxon>Spiralia</taxon>
        <taxon>Gnathifera</taxon>
        <taxon>Rotifera</taxon>
        <taxon>Eurotatoria</taxon>
        <taxon>Bdelloidea</taxon>
        <taxon>Philodinida</taxon>
        <taxon>Philodinidae</taxon>
        <taxon>Didymodactylos</taxon>
    </lineage>
</organism>
<evidence type="ECO:0000313" key="6">
    <source>
        <dbReference type="EMBL" id="CAF4217996.1"/>
    </source>
</evidence>
<dbReference type="Proteomes" id="UP000681722">
    <property type="component" value="Unassembled WGS sequence"/>
</dbReference>
<dbReference type="EMBL" id="CAJOBC010063526">
    <property type="protein sequence ID" value="CAF4217996.1"/>
    <property type="molecule type" value="Genomic_DNA"/>
</dbReference>
<dbReference type="EMBL" id="CAJOBA010041161">
    <property type="protein sequence ID" value="CAF4108252.1"/>
    <property type="molecule type" value="Genomic_DNA"/>
</dbReference>
<protein>
    <submittedName>
        <fullName evidence="4">Uncharacterized protein</fullName>
    </submittedName>
</protein>
<feature type="disulfide bond" evidence="2">
    <location>
        <begin position="73"/>
        <end position="91"/>
    </location>
</feature>
<evidence type="ECO:0000313" key="4">
    <source>
        <dbReference type="EMBL" id="CAF1349384.1"/>
    </source>
</evidence>
<dbReference type="Pfam" id="PF00057">
    <property type="entry name" value="Ldl_recept_a"/>
    <property type="match status" value="1"/>
</dbReference>
<gene>
    <name evidence="4" type="ORF">GPM918_LOCUS30828</name>
    <name evidence="3" type="ORF">OVA965_LOCUS28569</name>
    <name evidence="6" type="ORF">SRO942_LOCUS31456</name>
    <name evidence="5" type="ORF">TMI583_LOCUS29325</name>
</gene>
<evidence type="ECO:0000256" key="1">
    <source>
        <dbReference type="ARBA" id="ARBA00023157"/>
    </source>
</evidence>
<keyword evidence="7" id="KW-1185">Reference proteome</keyword>
<accession>A0A815H559</accession>
<dbReference type="InterPro" id="IPR036055">
    <property type="entry name" value="LDL_receptor-like_sf"/>
</dbReference>
<dbReference type="Proteomes" id="UP000677228">
    <property type="component" value="Unassembled WGS sequence"/>
</dbReference>
<dbReference type="Proteomes" id="UP000682733">
    <property type="component" value="Unassembled WGS sequence"/>
</dbReference>
<dbReference type="Gene3D" id="4.10.400.10">
    <property type="entry name" value="Low-density Lipoprotein Receptor"/>
    <property type="match status" value="1"/>
</dbReference>
<name>A0A815H559_9BILA</name>
<comment type="caution">
    <text evidence="2">Lacks conserved residue(s) required for the propagation of feature annotation.</text>
</comment>
<proteinExistence type="predicted"/>
<dbReference type="Proteomes" id="UP000663829">
    <property type="component" value="Unassembled WGS sequence"/>
</dbReference>
<dbReference type="SMART" id="SM00192">
    <property type="entry name" value="LDLa"/>
    <property type="match status" value="1"/>
</dbReference>
<evidence type="ECO:0000313" key="7">
    <source>
        <dbReference type="Proteomes" id="UP000663829"/>
    </source>
</evidence>